<dbReference type="Pfam" id="PF08388">
    <property type="entry name" value="GIIM"/>
    <property type="match status" value="1"/>
</dbReference>
<evidence type="ECO:0000256" key="8">
    <source>
        <dbReference type="ARBA" id="ARBA00034120"/>
    </source>
</evidence>
<keyword evidence="7" id="KW-0051">Antiviral defense</keyword>
<dbReference type="EC" id="2.7.7.49" evidence="1"/>
<comment type="similarity">
    <text evidence="8">Belongs to the bacterial reverse transcriptase family.</text>
</comment>
<name>A0A1S6IW94_9FIRM</name>
<evidence type="ECO:0000256" key="3">
    <source>
        <dbReference type="ARBA" id="ARBA00022695"/>
    </source>
</evidence>
<organism evidence="13 14">
    <name type="scientific">Desulforamulus ferrireducens</name>
    <dbReference type="NCBI Taxonomy" id="1833852"/>
    <lineage>
        <taxon>Bacteria</taxon>
        <taxon>Bacillati</taxon>
        <taxon>Bacillota</taxon>
        <taxon>Clostridia</taxon>
        <taxon>Eubacteriales</taxon>
        <taxon>Peptococcaceae</taxon>
        <taxon>Desulforamulus</taxon>
    </lineage>
</organism>
<evidence type="ECO:0000256" key="10">
    <source>
        <dbReference type="SAM" id="MobiDB-lite"/>
    </source>
</evidence>
<evidence type="ECO:0000256" key="1">
    <source>
        <dbReference type="ARBA" id="ARBA00012493"/>
    </source>
</evidence>
<dbReference type="GO" id="GO:0003723">
    <property type="term" value="F:RNA binding"/>
    <property type="evidence" value="ECO:0007669"/>
    <property type="project" value="InterPro"/>
</dbReference>
<keyword evidence="5" id="KW-0460">Magnesium</keyword>
<dbReference type="InterPro" id="IPR013597">
    <property type="entry name" value="Mat_intron_G2"/>
</dbReference>
<dbReference type="GO" id="GO:0003964">
    <property type="term" value="F:RNA-directed DNA polymerase activity"/>
    <property type="evidence" value="ECO:0007669"/>
    <property type="project" value="UniProtKB-KW"/>
</dbReference>
<dbReference type="KEGG" id="dfg:B0537_01750"/>
<dbReference type="KEGG" id="dfg:B0537_08065"/>
<reference evidence="13" key="2">
    <citation type="submission" date="2017-02" db="EMBL/GenBank/DDBJ databases">
        <authorList>
            <person name="Peterson S.W."/>
        </authorList>
    </citation>
    <scope>NUCLEOTIDE SEQUENCE</scope>
    <source>
        <strain evidence="13">GSS09</strain>
    </source>
</reference>
<dbReference type="STRING" id="1833852.B0537_01750"/>
<dbReference type="InterPro" id="IPR051083">
    <property type="entry name" value="GrpII_Intron_Splice-Mob/Def"/>
</dbReference>
<protein>
    <recommendedName>
        <fullName evidence="1">RNA-directed DNA polymerase</fullName>
        <ecNumber evidence="1">2.7.7.49</ecNumber>
    </recommendedName>
</protein>
<keyword evidence="2" id="KW-0808">Transferase</keyword>
<dbReference type="SUPFAM" id="SSF56672">
    <property type="entry name" value="DNA/RNA polymerases"/>
    <property type="match status" value="1"/>
</dbReference>
<feature type="compositionally biased region" description="Basic residues" evidence="10">
    <location>
        <begin position="1"/>
        <end position="12"/>
    </location>
</feature>
<dbReference type="PRINTS" id="PR00866">
    <property type="entry name" value="RNADNAPOLMS"/>
</dbReference>
<dbReference type="NCBIfam" id="TIGR04416">
    <property type="entry name" value="group_II_RT_mat"/>
    <property type="match status" value="1"/>
</dbReference>
<dbReference type="CDD" id="cd01651">
    <property type="entry name" value="RT_G2_intron"/>
    <property type="match status" value="1"/>
</dbReference>
<evidence type="ECO:0000256" key="6">
    <source>
        <dbReference type="ARBA" id="ARBA00022918"/>
    </source>
</evidence>
<evidence type="ECO:0000256" key="2">
    <source>
        <dbReference type="ARBA" id="ARBA00022679"/>
    </source>
</evidence>
<gene>
    <name evidence="12" type="ORF">B0537_01750</name>
    <name evidence="13" type="ORF">B0537_08065</name>
</gene>
<keyword evidence="3" id="KW-0548">Nucleotidyltransferase</keyword>
<feature type="domain" description="Reverse transcriptase" evidence="11">
    <location>
        <begin position="97"/>
        <end position="323"/>
    </location>
</feature>
<dbReference type="GO" id="GO:0051607">
    <property type="term" value="P:defense response to virus"/>
    <property type="evidence" value="ECO:0007669"/>
    <property type="project" value="UniProtKB-KW"/>
</dbReference>
<dbReference type="EMBL" id="CP019698">
    <property type="protein sequence ID" value="AQS59039.1"/>
    <property type="molecule type" value="Genomic_DNA"/>
</dbReference>
<dbReference type="InterPro" id="IPR043502">
    <property type="entry name" value="DNA/RNA_pol_sf"/>
</dbReference>
<dbReference type="OrthoDB" id="9793236at2"/>
<dbReference type="PROSITE" id="PS50878">
    <property type="entry name" value="RT_POL"/>
    <property type="match status" value="1"/>
</dbReference>
<evidence type="ECO:0000259" key="11">
    <source>
        <dbReference type="PROSITE" id="PS50878"/>
    </source>
</evidence>
<feature type="region of interest" description="Disordered" evidence="10">
    <location>
        <begin position="1"/>
        <end position="49"/>
    </location>
</feature>
<evidence type="ECO:0000313" key="13">
    <source>
        <dbReference type="EMBL" id="AQS59039.1"/>
    </source>
</evidence>
<reference evidence="13 14" key="1">
    <citation type="journal article" date="2016" name="Int. J. Syst. Evol. Microbiol.">
        <title>Desulfotomaculum ferrireducens sp. nov., a moderately thermophilic sulfate-reducing and dissimilatory Fe(III)-reducing bacterium isolated from compost.</title>
        <authorList>
            <person name="Yang G."/>
            <person name="Guo J."/>
            <person name="Zhuang L."/>
            <person name="Yuan Y."/>
            <person name="Zhou S."/>
        </authorList>
    </citation>
    <scope>NUCLEOTIDE SEQUENCE [LARGE SCALE GENOMIC DNA]</scope>
    <source>
        <strain evidence="13 14">GSS09</strain>
    </source>
</reference>
<dbReference type="GO" id="GO:0046872">
    <property type="term" value="F:metal ion binding"/>
    <property type="evidence" value="ECO:0007669"/>
    <property type="project" value="UniProtKB-KW"/>
</dbReference>
<accession>A0A1S6IW94</accession>
<dbReference type="PANTHER" id="PTHR34047">
    <property type="entry name" value="NUCLEAR INTRON MATURASE 1, MITOCHONDRIAL-RELATED"/>
    <property type="match status" value="1"/>
</dbReference>
<evidence type="ECO:0000256" key="4">
    <source>
        <dbReference type="ARBA" id="ARBA00022723"/>
    </source>
</evidence>
<evidence type="ECO:0000313" key="12">
    <source>
        <dbReference type="EMBL" id="AQS57932.1"/>
    </source>
</evidence>
<evidence type="ECO:0000256" key="5">
    <source>
        <dbReference type="ARBA" id="ARBA00022842"/>
    </source>
</evidence>
<keyword evidence="14" id="KW-1185">Reference proteome</keyword>
<dbReference type="InterPro" id="IPR000123">
    <property type="entry name" value="Reverse_transcriptase_msDNA"/>
</dbReference>
<dbReference type="AlphaFoldDB" id="A0A1S6IW94"/>
<comment type="catalytic activity">
    <reaction evidence="9">
        <text>DNA(n) + a 2'-deoxyribonucleoside 5'-triphosphate = DNA(n+1) + diphosphate</text>
        <dbReference type="Rhea" id="RHEA:22508"/>
        <dbReference type="Rhea" id="RHEA-COMP:17339"/>
        <dbReference type="Rhea" id="RHEA-COMP:17340"/>
        <dbReference type="ChEBI" id="CHEBI:33019"/>
        <dbReference type="ChEBI" id="CHEBI:61560"/>
        <dbReference type="ChEBI" id="CHEBI:173112"/>
        <dbReference type="EC" id="2.7.7.49"/>
    </reaction>
</comment>
<dbReference type="PANTHER" id="PTHR34047:SF8">
    <property type="entry name" value="PROTEIN YKFC"/>
    <property type="match status" value="1"/>
</dbReference>
<evidence type="ECO:0000313" key="14">
    <source>
        <dbReference type="Proteomes" id="UP000189464"/>
    </source>
</evidence>
<keyword evidence="6 13" id="KW-0695">RNA-directed DNA polymerase</keyword>
<evidence type="ECO:0000256" key="7">
    <source>
        <dbReference type="ARBA" id="ARBA00023118"/>
    </source>
</evidence>
<keyword evidence="4" id="KW-0479">Metal-binding</keyword>
<evidence type="ECO:0000256" key="9">
    <source>
        <dbReference type="ARBA" id="ARBA00048173"/>
    </source>
</evidence>
<proteinExistence type="inferred from homology"/>
<sequence>MGSSRGKQRQQKIPKGNYLQEEAVNTQGTGGGPSLSPARTKETTREESCNNLMERVVARDNMLYALYRVETNKGAAGIDGMTIESLRPFLKDQWPVIREQLLKGTYQPKPVRRVEIPKPDGGTRLLGIPTVIDRLIQQALLQKMNDIFEPTFVPFSFGFRPHKRAHSAVELAREYIKEGYRWVVDMDLEKFFDKVNHDILMSKVARRIQDKRVLLLIRRYLQAGVMVNGCCIATGEGTPQGGPLSPLLANIMLNELDLELCRRGHRFVRYADDCNIYVKSRRAGERVMASVKKFVEERLKLKVNMQKSAVDRPWKRKFLGFSFTWDKEPKIRIAPKTKKRFMDKIRELTNRSKSQSMNKRIKAINTYIVGWIGYYRLADTRSVFQSLDEWLRRRLRMCYLKQWKKPKTKRKKLVALGIPPEWAMLISASRKGYWRLSNTPQVNKALGLAFWQEQGLKSLVERYNELRSTT</sequence>
<dbReference type="InterPro" id="IPR000477">
    <property type="entry name" value="RT_dom"/>
</dbReference>
<dbReference type="Pfam" id="PF00078">
    <property type="entry name" value="RVT_1"/>
    <property type="match status" value="1"/>
</dbReference>
<dbReference type="EMBL" id="CP019698">
    <property type="protein sequence ID" value="AQS57932.1"/>
    <property type="molecule type" value="Genomic_DNA"/>
</dbReference>
<feature type="compositionally biased region" description="Basic and acidic residues" evidence="10">
    <location>
        <begin position="39"/>
        <end position="48"/>
    </location>
</feature>
<dbReference type="Proteomes" id="UP000189464">
    <property type="component" value="Chromosome"/>
</dbReference>
<dbReference type="InterPro" id="IPR030931">
    <property type="entry name" value="Group_II_RT_mat"/>
</dbReference>